<dbReference type="Proteomes" id="UP000694844">
    <property type="component" value="Chromosome 6"/>
</dbReference>
<dbReference type="AlphaFoldDB" id="A0A8B8AAB8"/>
<feature type="domain" description="Mab-21-like nucleotidyltransferase" evidence="9">
    <location>
        <begin position="174"/>
        <end position="316"/>
    </location>
</feature>
<dbReference type="RefSeq" id="XP_022287488.1">
    <property type="nucleotide sequence ID" value="XM_022431780.1"/>
</dbReference>
<dbReference type="KEGG" id="cvn:111100147"/>
<accession>A0A8B8AAB8</accession>
<dbReference type="PANTHER" id="PTHR10656:SF42">
    <property type="entry name" value="CYCLIC GMP-AMP SYNTHASE-LIKE PROTEIN-RELATED"/>
    <property type="match status" value="1"/>
</dbReference>
<keyword evidence="4" id="KW-0548">Nucleotidyltransferase</keyword>
<keyword evidence="7" id="KW-0067">ATP-binding</keyword>
<dbReference type="InterPro" id="IPR024810">
    <property type="entry name" value="MAB21L/cGLR"/>
</dbReference>
<evidence type="ECO:0000256" key="7">
    <source>
        <dbReference type="ARBA" id="ARBA00022840"/>
    </source>
</evidence>
<dbReference type="GeneID" id="111100147"/>
<evidence type="ECO:0000256" key="5">
    <source>
        <dbReference type="ARBA" id="ARBA00022723"/>
    </source>
</evidence>
<evidence type="ECO:0000256" key="3">
    <source>
        <dbReference type="ARBA" id="ARBA00022679"/>
    </source>
</evidence>
<dbReference type="GO" id="GO:0046872">
    <property type="term" value="F:metal ion binding"/>
    <property type="evidence" value="ECO:0007669"/>
    <property type="project" value="UniProtKB-KW"/>
</dbReference>
<organism evidence="11 12">
    <name type="scientific">Crassostrea virginica</name>
    <name type="common">Eastern oyster</name>
    <dbReference type="NCBI Taxonomy" id="6565"/>
    <lineage>
        <taxon>Eukaryota</taxon>
        <taxon>Metazoa</taxon>
        <taxon>Spiralia</taxon>
        <taxon>Lophotrochozoa</taxon>
        <taxon>Mollusca</taxon>
        <taxon>Bivalvia</taxon>
        <taxon>Autobranchia</taxon>
        <taxon>Pteriomorphia</taxon>
        <taxon>Ostreida</taxon>
        <taxon>Ostreoidea</taxon>
        <taxon>Ostreidae</taxon>
        <taxon>Crassostrea</taxon>
    </lineage>
</organism>
<dbReference type="GO" id="GO:0016779">
    <property type="term" value="F:nucleotidyltransferase activity"/>
    <property type="evidence" value="ECO:0007669"/>
    <property type="project" value="UniProtKB-KW"/>
</dbReference>
<keyword evidence="6" id="KW-0547">Nucleotide-binding</keyword>
<dbReference type="InterPro" id="IPR046903">
    <property type="entry name" value="Mab-21-like_nuc_Trfase"/>
</dbReference>
<keyword evidence="8" id="KW-0460">Magnesium</keyword>
<dbReference type="InterPro" id="IPR046906">
    <property type="entry name" value="Mab-21_HhH/H2TH-like"/>
</dbReference>
<gene>
    <name evidence="12" type="primary">LOC111100147</name>
</gene>
<proteinExistence type="inferred from homology"/>
<evidence type="ECO:0000259" key="9">
    <source>
        <dbReference type="Pfam" id="PF03281"/>
    </source>
</evidence>
<feature type="domain" description="Mab-21-like HhH/H2TH-like" evidence="10">
    <location>
        <begin position="325"/>
        <end position="406"/>
    </location>
</feature>
<evidence type="ECO:0000256" key="2">
    <source>
        <dbReference type="ARBA" id="ARBA00008307"/>
    </source>
</evidence>
<keyword evidence="5" id="KW-0479">Metal-binding</keyword>
<evidence type="ECO:0000313" key="11">
    <source>
        <dbReference type="Proteomes" id="UP000694844"/>
    </source>
</evidence>
<name>A0A8B8AAB8_CRAVI</name>
<evidence type="ECO:0000313" key="12">
    <source>
        <dbReference type="RefSeq" id="XP_022287488.1"/>
    </source>
</evidence>
<dbReference type="GO" id="GO:0005524">
    <property type="term" value="F:ATP binding"/>
    <property type="evidence" value="ECO:0007669"/>
    <property type="project" value="UniProtKB-KW"/>
</dbReference>
<keyword evidence="3" id="KW-0808">Transferase</keyword>
<dbReference type="Gene3D" id="1.10.1410.40">
    <property type="match status" value="1"/>
</dbReference>
<protein>
    <submittedName>
        <fullName evidence="12">Uncharacterized protein LOC111100147 isoform X1</fullName>
    </submittedName>
</protein>
<evidence type="ECO:0000256" key="1">
    <source>
        <dbReference type="ARBA" id="ARBA00001946"/>
    </source>
</evidence>
<evidence type="ECO:0000256" key="4">
    <source>
        <dbReference type="ARBA" id="ARBA00022695"/>
    </source>
</evidence>
<sequence>MKSSVVRPNFKILLLLSHEGPGTDWILSTLGLSLVKSFKWDRVNCKPRSYVKTKNSTKKSLPFSEIFGAADWPKLKDMHPSPHLSEAVFVGMCREIGTSTEVRIRREVADIEEKVWRPLWVKRGLDRMNSGSQSEGFRLLNSDVDLMLWLTDYKVIDDLSQLGLYTIPQDTVIIMEGEDIPPGFTRLKILTSSTEPKVNVSCSKINGETYIISSLFRARFLEFNKYAFSMSSTEHGPCVTFSFSGTDFDHVYCFRSYHLPKEALPWIQICQLKHWPEDIVLSAIVNEGCHIVPIGSEPERDSEWRVSFSRAEQRLVYSMNHCQFICYGLLKYFLKKVINTGNNDFCLCSYFMKTLVFWVIQNKCSMGWVPENLLMCFWTCFKLLISWVYKGECPNFFIPQNNMFRVKVVGHRQAILFDQLCALYNKGLSCLLLSPTIGKYLREQTLNRNLITGTDETTLISNYLIDVCLFKEIQLFIEPYPINKEEFARVILAIEQLPISRSTLLKTITVHIILPKLLRSFCFKLRQNTAFLKNKNQYYLLNMMKLAVKNGCIPEFLYVALYFYKNCQYEHSLRCLRKAQGKLIQPYVVYYGYNNEELYRHAMTEVSLSNRIKECLIYDISLIDKYTYIDELVPEQLAYKAGCHFVLRIPPLVMLHMLFVLNHRKLEDTLRVQQSLQNLHILLLYDEGKYIPWDLKDISWQILGICQQTCGDYVRALMSF</sequence>
<evidence type="ECO:0000259" key="10">
    <source>
        <dbReference type="Pfam" id="PF20266"/>
    </source>
</evidence>
<comment type="similarity">
    <text evidence="2">Belongs to the mab-21 family.</text>
</comment>
<reference evidence="12" key="1">
    <citation type="submission" date="2025-08" db="UniProtKB">
        <authorList>
            <consortium name="RefSeq"/>
        </authorList>
    </citation>
    <scope>IDENTIFICATION</scope>
    <source>
        <tissue evidence="12">Whole sample</tissue>
    </source>
</reference>
<keyword evidence="11" id="KW-1185">Reference proteome</keyword>
<dbReference type="SMART" id="SM01265">
    <property type="entry name" value="Mab-21"/>
    <property type="match status" value="1"/>
</dbReference>
<evidence type="ECO:0000256" key="6">
    <source>
        <dbReference type="ARBA" id="ARBA00022741"/>
    </source>
</evidence>
<dbReference type="PANTHER" id="PTHR10656">
    <property type="entry name" value="CELL FATE DETERMINING PROTEIN MAB21-RELATED"/>
    <property type="match status" value="1"/>
</dbReference>
<comment type="cofactor">
    <cofactor evidence="1">
        <name>Mg(2+)</name>
        <dbReference type="ChEBI" id="CHEBI:18420"/>
    </cofactor>
</comment>
<evidence type="ECO:0000256" key="8">
    <source>
        <dbReference type="ARBA" id="ARBA00022842"/>
    </source>
</evidence>
<dbReference type="Pfam" id="PF20266">
    <property type="entry name" value="Mab-21_C"/>
    <property type="match status" value="1"/>
</dbReference>
<dbReference type="Pfam" id="PF03281">
    <property type="entry name" value="Mab-21"/>
    <property type="match status" value="1"/>
</dbReference>